<sequence>MEMASSIQVLLTTTFLLFILPYSQCGCSLKHTGRTYEGDGEGEVQYLDRHYVDCYNGALNFLKLERRNAYSDIRYAYKCCDQGLLGVKWSGKTSERLLMGFKGSRYSIWELGKGDGMKMDCGSDGAISSFVLKTNWSLHLVFGHYEYTCVKINNNHYPHFEHKSQRARVKRHLAYLDRLQANCGKGVIKSHKFNLPEGDDLSHINSWVKMAEEVWCRCPTGGC</sequence>
<feature type="chain" id="PRO_5029698437" description="Cnidarian restricted protein" evidence="1">
    <location>
        <begin position="26"/>
        <end position="223"/>
    </location>
</feature>
<accession>A0A7M6DNW2</accession>
<feature type="signal peptide" evidence="1">
    <location>
        <begin position="1"/>
        <end position="25"/>
    </location>
</feature>
<dbReference type="OrthoDB" id="543966at2759"/>
<organism evidence="2 3">
    <name type="scientific">Clytia hemisphaerica</name>
    <dbReference type="NCBI Taxonomy" id="252671"/>
    <lineage>
        <taxon>Eukaryota</taxon>
        <taxon>Metazoa</taxon>
        <taxon>Cnidaria</taxon>
        <taxon>Hydrozoa</taxon>
        <taxon>Hydroidolina</taxon>
        <taxon>Leptothecata</taxon>
        <taxon>Obeliida</taxon>
        <taxon>Clytiidae</taxon>
        <taxon>Clytia</taxon>
    </lineage>
</organism>
<keyword evidence="3" id="KW-1185">Reference proteome</keyword>
<dbReference type="AlphaFoldDB" id="A0A7M6DNW2"/>
<evidence type="ECO:0000256" key="1">
    <source>
        <dbReference type="SAM" id="SignalP"/>
    </source>
</evidence>
<dbReference type="Proteomes" id="UP000594262">
    <property type="component" value="Unplaced"/>
</dbReference>
<evidence type="ECO:0000313" key="3">
    <source>
        <dbReference type="Proteomes" id="UP000594262"/>
    </source>
</evidence>
<keyword evidence="1" id="KW-0732">Signal</keyword>
<name>A0A7M6DNW2_9CNID</name>
<reference evidence="2" key="1">
    <citation type="submission" date="2021-01" db="UniProtKB">
        <authorList>
            <consortium name="EnsemblMetazoa"/>
        </authorList>
    </citation>
    <scope>IDENTIFICATION</scope>
</reference>
<evidence type="ECO:0008006" key="4">
    <source>
        <dbReference type="Google" id="ProtNLM"/>
    </source>
</evidence>
<dbReference type="EnsemblMetazoa" id="CLYHEMT018956.1">
    <property type="protein sequence ID" value="CLYHEMP018956.1"/>
    <property type="gene ID" value="CLYHEMG018956"/>
</dbReference>
<evidence type="ECO:0000313" key="2">
    <source>
        <dbReference type="EnsemblMetazoa" id="CLYHEMP018956.1"/>
    </source>
</evidence>
<proteinExistence type="predicted"/>
<protein>
    <recommendedName>
        <fullName evidence="4">Cnidarian restricted protein</fullName>
    </recommendedName>
</protein>